<evidence type="ECO:0000256" key="3">
    <source>
        <dbReference type="PIRNR" id="PIRNR001365"/>
    </source>
</evidence>
<sequence>MTPTAAINGVLPVIQTLYTADGTIDGPGIEKELDWILDQHVAGLTTGMVSDLLRLTEGERRQLAEIVTAKARQAGRFSIIGCGAESTHTAVAHARHAQRHGADAVMAIPPLAVALGDDAIFGYYATIAESIDIGLVVQDASGYVGRPLSLDVQVRLFEWFPGRIYFKPEAPPIGRRLSELRNATGGQARAFEGLGGAALLDSFRRGVAGTMPSAQVCWAIQRLWTALAEGQWDTAYSISGLLNCLISLQTTIDGYIAVEKYLLVKQNVIPTTDTRGPLGFDLDDETKSEVDRLFDRLAAAVG</sequence>
<feature type="binding site" evidence="4">
    <location>
        <position position="211"/>
    </location>
    <ligand>
        <name>pyruvate</name>
        <dbReference type="ChEBI" id="CHEBI:15361"/>
    </ligand>
</feature>
<reference evidence="5" key="1">
    <citation type="submission" date="2021-01" db="EMBL/GenBank/DDBJ databases">
        <title>Whole genome shotgun sequence of Rugosimonospora africana NBRC 104875.</title>
        <authorList>
            <person name="Komaki H."/>
            <person name="Tamura T."/>
        </authorList>
    </citation>
    <scope>NUCLEOTIDE SEQUENCE</scope>
    <source>
        <strain evidence="5">NBRC 104875</strain>
    </source>
</reference>
<dbReference type="PANTHER" id="PTHR12128:SF66">
    <property type="entry name" value="4-HYDROXY-2-OXOGLUTARATE ALDOLASE, MITOCHONDRIAL"/>
    <property type="match status" value="1"/>
</dbReference>
<dbReference type="InterPro" id="IPR013785">
    <property type="entry name" value="Aldolase_TIM"/>
</dbReference>
<keyword evidence="2 3" id="KW-0456">Lyase</keyword>
<evidence type="ECO:0000256" key="4">
    <source>
        <dbReference type="PIRSR" id="PIRSR001365-2"/>
    </source>
</evidence>
<organism evidence="5 6">
    <name type="scientific">Rugosimonospora africana</name>
    <dbReference type="NCBI Taxonomy" id="556532"/>
    <lineage>
        <taxon>Bacteria</taxon>
        <taxon>Bacillati</taxon>
        <taxon>Actinomycetota</taxon>
        <taxon>Actinomycetes</taxon>
        <taxon>Micromonosporales</taxon>
        <taxon>Micromonosporaceae</taxon>
        <taxon>Rugosimonospora</taxon>
    </lineage>
</organism>
<proteinExistence type="inferred from homology"/>
<dbReference type="Gene3D" id="3.20.20.70">
    <property type="entry name" value="Aldolase class I"/>
    <property type="match status" value="1"/>
</dbReference>
<comment type="caution">
    <text evidence="5">The sequence shown here is derived from an EMBL/GenBank/DDBJ whole genome shotgun (WGS) entry which is preliminary data.</text>
</comment>
<dbReference type="SMART" id="SM01130">
    <property type="entry name" value="DHDPS"/>
    <property type="match status" value="1"/>
</dbReference>
<keyword evidence="6" id="KW-1185">Reference proteome</keyword>
<gene>
    <name evidence="5" type="ORF">Raf01_86130</name>
</gene>
<dbReference type="GO" id="GO:0008840">
    <property type="term" value="F:4-hydroxy-tetrahydrodipicolinate synthase activity"/>
    <property type="evidence" value="ECO:0007669"/>
    <property type="project" value="TreeGrafter"/>
</dbReference>
<dbReference type="PANTHER" id="PTHR12128">
    <property type="entry name" value="DIHYDRODIPICOLINATE SYNTHASE"/>
    <property type="match status" value="1"/>
</dbReference>
<evidence type="ECO:0000313" key="6">
    <source>
        <dbReference type="Proteomes" id="UP000642748"/>
    </source>
</evidence>
<dbReference type="PIRSF" id="PIRSF001365">
    <property type="entry name" value="DHDPS"/>
    <property type="match status" value="1"/>
</dbReference>
<dbReference type="RefSeq" id="WP_203923865.1">
    <property type="nucleotide sequence ID" value="NZ_BONZ01000096.1"/>
</dbReference>
<comment type="similarity">
    <text evidence="1 3">Belongs to the DapA family.</text>
</comment>
<protein>
    <submittedName>
        <fullName evidence="5">Dihydrodipicolinate synthase family protein</fullName>
    </submittedName>
</protein>
<dbReference type="Pfam" id="PF00701">
    <property type="entry name" value="DHDPS"/>
    <property type="match status" value="1"/>
</dbReference>
<name>A0A8J3VW45_9ACTN</name>
<dbReference type="EMBL" id="BONZ01000096">
    <property type="protein sequence ID" value="GIH20441.1"/>
    <property type="molecule type" value="Genomic_DNA"/>
</dbReference>
<accession>A0A8J3VW45</accession>
<dbReference type="GO" id="GO:0005829">
    <property type="term" value="C:cytosol"/>
    <property type="evidence" value="ECO:0007669"/>
    <property type="project" value="TreeGrafter"/>
</dbReference>
<dbReference type="Proteomes" id="UP000642748">
    <property type="component" value="Unassembled WGS sequence"/>
</dbReference>
<dbReference type="AlphaFoldDB" id="A0A8J3VW45"/>
<evidence type="ECO:0000256" key="2">
    <source>
        <dbReference type="ARBA" id="ARBA00023239"/>
    </source>
</evidence>
<evidence type="ECO:0000313" key="5">
    <source>
        <dbReference type="EMBL" id="GIH20441.1"/>
    </source>
</evidence>
<dbReference type="CDD" id="cd00408">
    <property type="entry name" value="DHDPS-like"/>
    <property type="match status" value="1"/>
</dbReference>
<dbReference type="SUPFAM" id="SSF51569">
    <property type="entry name" value="Aldolase"/>
    <property type="match status" value="1"/>
</dbReference>
<dbReference type="InterPro" id="IPR002220">
    <property type="entry name" value="DapA-like"/>
</dbReference>
<evidence type="ECO:0000256" key="1">
    <source>
        <dbReference type="ARBA" id="ARBA00007592"/>
    </source>
</evidence>